<dbReference type="Gene3D" id="3.90.950.10">
    <property type="match status" value="2"/>
</dbReference>
<dbReference type="Pfam" id="PF00107">
    <property type="entry name" value="ADH_zinc_N"/>
    <property type="match status" value="1"/>
</dbReference>
<feature type="region of interest" description="Disordered" evidence="3">
    <location>
        <begin position="364"/>
        <end position="410"/>
    </location>
</feature>
<proteinExistence type="inferred from homology"/>
<dbReference type="Proteomes" id="UP000327013">
    <property type="component" value="Unassembled WGS sequence"/>
</dbReference>
<dbReference type="InterPro" id="IPR036291">
    <property type="entry name" value="NAD(P)-bd_dom_sf"/>
</dbReference>
<dbReference type="SUPFAM" id="SSF50129">
    <property type="entry name" value="GroES-like"/>
    <property type="match status" value="1"/>
</dbReference>
<keyword evidence="6" id="KW-1185">Reference proteome</keyword>
<keyword evidence="2" id="KW-0560">Oxidoreductase</keyword>
<dbReference type="InterPro" id="IPR003697">
    <property type="entry name" value="Maf-like"/>
</dbReference>
<dbReference type="Gene3D" id="3.40.50.720">
    <property type="entry name" value="NAD(P)-binding Rossmann-like Domain"/>
    <property type="match status" value="1"/>
</dbReference>
<dbReference type="CDD" id="cd05288">
    <property type="entry name" value="PGDH"/>
    <property type="match status" value="1"/>
</dbReference>
<dbReference type="Gene3D" id="3.90.180.10">
    <property type="entry name" value="Medium-chain alcohol dehydrogenases, catalytic domain"/>
    <property type="match status" value="1"/>
</dbReference>
<dbReference type="EMBL" id="VIBQ01000099">
    <property type="protein sequence ID" value="KAB8754781.1"/>
    <property type="molecule type" value="Genomic_DNA"/>
</dbReference>
<keyword evidence="1" id="KW-0378">Hydrolase</keyword>
<dbReference type="GO" id="GO:0016628">
    <property type="term" value="F:oxidoreductase activity, acting on the CH-CH group of donors, NAD or NADP as acceptor"/>
    <property type="evidence" value="ECO:0007669"/>
    <property type="project" value="InterPro"/>
</dbReference>
<accession>A0A5N6L4U4</accession>
<organism evidence="5 6">
    <name type="scientific">Carpinus fangiana</name>
    <dbReference type="NCBI Taxonomy" id="176857"/>
    <lineage>
        <taxon>Eukaryota</taxon>
        <taxon>Viridiplantae</taxon>
        <taxon>Streptophyta</taxon>
        <taxon>Embryophyta</taxon>
        <taxon>Tracheophyta</taxon>
        <taxon>Spermatophyta</taxon>
        <taxon>Magnoliopsida</taxon>
        <taxon>eudicotyledons</taxon>
        <taxon>Gunneridae</taxon>
        <taxon>Pentapetalae</taxon>
        <taxon>rosids</taxon>
        <taxon>fabids</taxon>
        <taxon>Fagales</taxon>
        <taxon>Betulaceae</taxon>
        <taxon>Carpinus</taxon>
    </lineage>
</organism>
<dbReference type="GO" id="GO:0047429">
    <property type="term" value="F:nucleoside triphosphate diphosphatase activity"/>
    <property type="evidence" value="ECO:0007669"/>
    <property type="project" value="InterPro"/>
</dbReference>
<feature type="compositionally biased region" description="Pro residues" evidence="3">
    <location>
        <begin position="373"/>
        <end position="392"/>
    </location>
</feature>
<dbReference type="FunFam" id="3.40.50.720:FF:000121">
    <property type="entry name" value="Prostaglandin reductase 2"/>
    <property type="match status" value="1"/>
</dbReference>
<dbReference type="InterPro" id="IPR029001">
    <property type="entry name" value="ITPase-like_fam"/>
</dbReference>
<evidence type="ECO:0000256" key="2">
    <source>
        <dbReference type="ARBA" id="ARBA00023002"/>
    </source>
</evidence>
<dbReference type="InterPro" id="IPR045010">
    <property type="entry name" value="MDR_fam"/>
</dbReference>
<evidence type="ECO:0000256" key="3">
    <source>
        <dbReference type="SAM" id="MobiDB-lite"/>
    </source>
</evidence>
<sequence>MAPTQNKALIFKAVPSGWPVAGQDLTIEDRPIDLEKPLESGTLLVRNIYASFDPYQRGRMRSPEIKSYSPPFELGQPVTNRTLSRVINSANPKFSKGDLVVAIQGGNTEEYSIVPEKQISSGLLFKLDNPNKIDPIHFIGACGMPGLTAYSSFYAIGEPKKDETIFISAASGAVGQLVGQLAKKEGLKVIGSVGDDAKLDFIKKELNFDGGFNYKKEKASEALKRLAPQGIDIYYENVGGEQLEAAIGAMNPFGRIIACGMVSQYNLKPEESYGIKNLMQVVGKRLKMQGFIVGDANMGPVYAKEHMQNVSKWIADGTFKAQVSVTDGIDNAAEGFIGMLSGKNFGKAVLKISDLEQQHIMSDEKKPIDPTSPDSPPPSYTPNPNTQPPPEKAGPGPRRNGPPPPRPFDLPALVHLRASRTILASQSPRRAALLSTIGVRPEVKPSAFEENLDKTSLSPYELGLADRVVAEDDEGGGGMKLGYKDSGPSEGEVARAVAESSYGIGGGVRGEASGALGGAGGDGGAGHGRADDGGWHRVFTAVAVLMPLESLRAPGYALETHVEETGVRFDPMVSDEMILSYVRTREGVDKAGGYGIQGMGVLLIERIDGSWDNVVGMPLRATVRLVEKVLKMVKDDVEEDQEDILGEFGER</sequence>
<dbReference type="InterPro" id="IPR041694">
    <property type="entry name" value="ADH_N_2"/>
</dbReference>
<evidence type="ECO:0000259" key="4">
    <source>
        <dbReference type="SMART" id="SM00829"/>
    </source>
</evidence>
<dbReference type="Pfam" id="PF02545">
    <property type="entry name" value="Maf"/>
    <property type="match status" value="1"/>
</dbReference>
<evidence type="ECO:0000313" key="5">
    <source>
        <dbReference type="EMBL" id="KAB8754781.1"/>
    </source>
</evidence>
<dbReference type="SMART" id="SM00829">
    <property type="entry name" value="PKS_ER"/>
    <property type="match status" value="1"/>
</dbReference>
<evidence type="ECO:0000313" key="6">
    <source>
        <dbReference type="Proteomes" id="UP000327013"/>
    </source>
</evidence>
<dbReference type="Pfam" id="PF16884">
    <property type="entry name" value="ADH_N_2"/>
    <property type="match status" value="1"/>
</dbReference>
<dbReference type="OrthoDB" id="809632at2759"/>
<gene>
    <name evidence="5" type="ORF">FH972_026569</name>
</gene>
<reference evidence="5 6" key="1">
    <citation type="submission" date="2019-06" db="EMBL/GenBank/DDBJ databases">
        <title>A chromosomal-level reference genome of Carpinus fangiana (Coryloideae, Betulaceae).</title>
        <authorList>
            <person name="Yang X."/>
            <person name="Wang Z."/>
            <person name="Zhang L."/>
            <person name="Hao G."/>
            <person name="Liu J."/>
            <person name="Yang Y."/>
        </authorList>
    </citation>
    <scope>NUCLEOTIDE SEQUENCE [LARGE SCALE GENOMIC DNA]</scope>
    <source>
        <strain evidence="5">Cfa_2016G</strain>
        <tissue evidence="5">Leaf</tissue>
    </source>
</reference>
<comment type="caution">
    <text evidence="5">The sequence shown here is derived from an EMBL/GenBank/DDBJ whole genome shotgun (WGS) entry which is preliminary data.</text>
</comment>
<dbReference type="HAMAP" id="MF_00528">
    <property type="entry name" value="Maf"/>
    <property type="match status" value="1"/>
</dbReference>
<dbReference type="SUPFAM" id="SSF51735">
    <property type="entry name" value="NAD(P)-binding Rossmann-fold domains"/>
    <property type="match status" value="1"/>
</dbReference>
<dbReference type="SUPFAM" id="SSF52972">
    <property type="entry name" value="ITPase-like"/>
    <property type="match status" value="2"/>
</dbReference>
<dbReference type="InterPro" id="IPR013149">
    <property type="entry name" value="ADH-like_C"/>
</dbReference>
<evidence type="ECO:0000256" key="1">
    <source>
        <dbReference type="ARBA" id="ARBA00022801"/>
    </source>
</evidence>
<dbReference type="InterPro" id="IPR011032">
    <property type="entry name" value="GroES-like_sf"/>
</dbReference>
<name>A0A5N6L4U4_9ROSI</name>
<dbReference type="InterPro" id="IPR020843">
    <property type="entry name" value="ER"/>
</dbReference>
<dbReference type="AlphaFoldDB" id="A0A5N6L4U4"/>
<dbReference type="PANTHER" id="PTHR43205">
    <property type="entry name" value="PROSTAGLANDIN REDUCTASE"/>
    <property type="match status" value="1"/>
</dbReference>
<feature type="domain" description="Enoyl reductase (ER)" evidence="4">
    <location>
        <begin position="22"/>
        <end position="350"/>
    </location>
</feature>
<dbReference type="PANTHER" id="PTHR43205:SF7">
    <property type="entry name" value="PROSTAGLANDIN REDUCTASE 1"/>
    <property type="match status" value="1"/>
</dbReference>
<protein>
    <recommendedName>
        <fullName evidence="4">Enoyl reductase (ER) domain-containing protein</fullName>
    </recommendedName>
</protein>